<dbReference type="GO" id="GO:0047727">
    <property type="term" value="F:isobutyryl-CoA mutase activity"/>
    <property type="evidence" value="ECO:0007669"/>
    <property type="project" value="InterPro"/>
</dbReference>
<dbReference type="CDD" id="cd02071">
    <property type="entry name" value="MM_CoA_mut_B12_BD"/>
    <property type="match status" value="1"/>
</dbReference>
<keyword evidence="9" id="KW-0170">Cobalt</keyword>
<evidence type="ECO:0000256" key="9">
    <source>
        <dbReference type="ARBA" id="ARBA00023285"/>
    </source>
</evidence>
<dbReference type="GO" id="GO:0005525">
    <property type="term" value="F:GTP binding"/>
    <property type="evidence" value="ECO:0007669"/>
    <property type="project" value="UniProtKB-KW"/>
</dbReference>
<dbReference type="GO" id="GO:0046872">
    <property type="term" value="F:metal ion binding"/>
    <property type="evidence" value="ECO:0007669"/>
    <property type="project" value="UniProtKB-KW"/>
</dbReference>
<evidence type="ECO:0000256" key="7">
    <source>
        <dbReference type="ARBA" id="ARBA00023186"/>
    </source>
</evidence>
<keyword evidence="4" id="KW-0547">Nucleotide-binding</keyword>
<dbReference type="EMBL" id="UINC01006726">
    <property type="protein sequence ID" value="SVA29269.1"/>
    <property type="molecule type" value="Genomic_DNA"/>
</dbReference>
<dbReference type="Pfam" id="PF03308">
    <property type="entry name" value="MeaB"/>
    <property type="match status" value="1"/>
</dbReference>
<dbReference type="InterPro" id="IPR027417">
    <property type="entry name" value="P-loop_NTPase"/>
</dbReference>
<dbReference type="NCBIfam" id="TIGR00640">
    <property type="entry name" value="acid_CoA_mut_C"/>
    <property type="match status" value="1"/>
</dbReference>
<dbReference type="GO" id="GO:0006637">
    <property type="term" value="P:acyl-CoA metabolic process"/>
    <property type="evidence" value="ECO:0007669"/>
    <property type="project" value="InterPro"/>
</dbReference>
<dbReference type="SUPFAM" id="SSF52540">
    <property type="entry name" value="P-loop containing nucleoside triphosphate hydrolases"/>
    <property type="match status" value="1"/>
</dbReference>
<dbReference type="AlphaFoldDB" id="A0A381UMB0"/>
<gene>
    <name evidence="11" type="ORF">METZ01_LOCUS82123</name>
</gene>
<dbReference type="InterPro" id="IPR016176">
    <property type="entry name" value="Cbl-dep_enz_cat"/>
</dbReference>
<dbReference type="SUPFAM" id="SSF52242">
    <property type="entry name" value="Cobalamin (vitamin B12)-binding domain"/>
    <property type="match status" value="1"/>
</dbReference>
<keyword evidence="5" id="KW-0378">Hydrolase</keyword>
<keyword evidence="8" id="KW-0413">Isomerase</keyword>
<dbReference type="Gene3D" id="3.20.20.240">
    <property type="entry name" value="Methylmalonyl-CoA mutase"/>
    <property type="match status" value="1"/>
</dbReference>
<dbReference type="Pfam" id="PF01642">
    <property type="entry name" value="MM_CoA_mutase"/>
    <property type="match status" value="2"/>
</dbReference>
<dbReference type="Gene3D" id="3.40.50.300">
    <property type="entry name" value="P-loop containing nucleotide triphosphate hydrolases"/>
    <property type="match status" value="1"/>
</dbReference>
<dbReference type="InterPro" id="IPR036724">
    <property type="entry name" value="Cobalamin-bd_sf"/>
</dbReference>
<evidence type="ECO:0000256" key="6">
    <source>
        <dbReference type="ARBA" id="ARBA00023134"/>
    </source>
</evidence>
<dbReference type="GO" id="GO:0034784">
    <property type="term" value="F:pivalyl-CoA mutase activity"/>
    <property type="evidence" value="ECO:0007669"/>
    <property type="project" value="InterPro"/>
</dbReference>
<evidence type="ECO:0000256" key="8">
    <source>
        <dbReference type="ARBA" id="ARBA00023235"/>
    </source>
</evidence>
<evidence type="ECO:0000259" key="10">
    <source>
        <dbReference type="PROSITE" id="PS51332"/>
    </source>
</evidence>
<proteinExistence type="inferred from homology"/>
<dbReference type="GO" id="GO:0031419">
    <property type="term" value="F:cobalamin binding"/>
    <property type="evidence" value="ECO:0007669"/>
    <property type="project" value="UniProtKB-KW"/>
</dbReference>
<keyword evidence="7" id="KW-0143">Chaperone</keyword>
<evidence type="ECO:0000313" key="11">
    <source>
        <dbReference type="EMBL" id="SVA29269.1"/>
    </source>
</evidence>
<dbReference type="HAMAP" id="MF_02050">
    <property type="entry name" value="IcmF"/>
    <property type="match status" value="1"/>
</dbReference>
<evidence type="ECO:0000256" key="1">
    <source>
        <dbReference type="ARBA" id="ARBA00001922"/>
    </source>
</evidence>
<accession>A0A381UMB0</accession>
<evidence type="ECO:0000256" key="4">
    <source>
        <dbReference type="ARBA" id="ARBA00022741"/>
    </source>
</evidence>
<name>A0A381UMB0_9ZZZZ</name>
<organism evidence="11">
    <name type="scientific">marine metagenome</name>
    <dbReference type="NCBI Taxonomy" id="408172"/>
    <lineage>
        <taxon>unclassified sequences</taxon>
        <taxon>metagenomes</taxon>
        <taxon>ecological metagenomes</taxon>
    </lineage>
</organism>
<keyword evidence="6" id="KW-0342">GTP-binding</keyword>
<dbReference type="Pfam" id="PF02310">
    <property type="entry name" value="B12-binding"/>
    <property type="match status" value="1"/>
</dbReference>
<dbReference type="InterPro" id="IPR053439">
    <property type="entry name" value="IcmF/GTPase_domain"/>
</dbReference>
<keyword evidence="3" id="KW-0479">Metal-binding</keyword>
<evidence type="ECO:0000256" key="2">
    <source>
        <dbReference type="ARBA" id="ARBA00022628"/>
    </source>
</evidence>
<dbReference type="SUPFAM" id="SSF51703">
    <property type="entry name" value="Cobalamin (vitamin B12)-dependent enzymes"/>
    <property type="match status" value="1"/>
</dbReference>
<reference evidence="11" key="1">
    <citation type="submission" date="2018-05" db="EMBL/GenBank/DDBJ databases">
        <authorList>
            <person name="Lanie J.A."/>
            <person name="Ng W.-L."/>
            <person name="Kazmierczak K.M."/>
            <person name="Andrzejewski T.M."/>
            <person name="Davidsen T.M."/>
            <person name="Wayne K.J."/>
            <person name="Tettelin H."/>
            <person name="Glass J.I."/>
            <person name="Rusch D."/>
            <person name="Podicherti R."/>
            <person name="Tsui H.-C.T."/>
            <person name="Winkler M.E."/>
        </authorList>
    </citation>
    <scope>NUCLEOTIDE SEQUENCE</scope>
</reference>
<dbReference type="InterPro" id="IPR006158">
    <property type="entry name" value="Cobalamin-bd"/>
</dbReference>
<dbReference type="InterPro" id="IPR033669">
    <property type="entry name" value="IcmF"/>
</dbReference>
<dbReference type="PANTHER" id="PTHR43087">
    <property type="entry name" value="LYSINE/ARGININE/ORNITHINE TRANSPORT SYSTEM KINASE"/>
    <property type="match status" value="1"/>
</dbReference>
<sequence>MSQSAVSTRRSTQLSAAPDYRVRFVTAASLFDGHDASINIMRRILQASGVEVIHLGHNRSVREIVDTAVEEDAQGIAVSSYQGGHTEFFKYMIDMLRESGRPDIQVFGGGGGVIVSAEITELHEYGVCRIYSPQDGQQMGLQGMIDDMIEQADFYPGAGALDQVEEIGNARPADLARLITALENGTAAQSLIQAIKSGAPAAARPVPVLGITGTGGSGKSSLTDELILRARLDFGGQLKIAVIAIDPSRRKTGGALLGDRIRMNAIDGDQVFMRSLATRDSGSELPKYLSEIIAAVKLAGYGLILVETPGIGQGDSAIVPLVDRSLYVMTPEFGAASQLEKIDMLDYADLVAINKFDRKGAQDALRDVRKQIQRNRQNFATDPNALPVFATMASNFNDPGVTALYHQLCDLLEPCGLPRRIQSQEKTPPTGPEQRGILPAARQRYLSEVADSVRAYKQSACAESRIARECQQLRASARMLEEQGLDSQSLTSLADTHDAKLSEGARSVLAGYPQLRERYSGESLSYTVRNREVSQPLAYTSLSGTRLSRVSLPRFSDDGDLLQWLMLENVPGEFPYTAGVFPFKREGEDPTRMFAGEGDAFRTNQRFHYLSKDASAKRLSTAFDSVTLYGADPAERPDIYGKVGTSGVSIATLDDMKTLYAGFDLCSPQTSVSMTINGPAPTVLAFFLNTAIDQQIERFREENGREPDPSEHGSLRAYALENVRGTVQADILKEDQGQNTCLFSTDFSLRMMGDIQQYFIAHNVRNFYSVSISGYHIAEAGANPITQLALTMANGFTYVEAYLARGMDIDDFVPNFSFFFSNGMDPEYTVMGRVARRIWAVAMRDYYGAGARSQKLKYHIQTSGRSLHAQEMSFNDIRTTLQALIAVYDNCNSLHTNAHDEAVTTPGESSVRRALAIQMVINREWGLARNENPNQGSFVIDELTELVEEAVLAEFDRITERGGVLGAMETGYQRGKIQEESLYYEQRKHDGSHPIVGVNTFLGDETEAQGVVELARGTEAEKQGQLKRLSEFQAMHVNVAENALQVIQRAALTGENVFAELMNAVRVCSLGQITETLFEVGGKYRRNM</sequence>
<evidence type="ECO:0000256" key="5">
    <source>
        <dbReference type="ARBA" id="ARBA00022801"/>
    </source>
</evidence>
<evidence type="ECO:0000256" key="3">
    <source>
        <dbReference type="ARBA" id="ARBA00022723"/>
    </source>
</evidence>
<dbReference type="PROSITE" id="PS51332">
    <property type="entry name" value="B12_BINDING"/>
    <property type="match status" value="1"/>
</dbReference>
<keyword evidence="2" id="KW-0846">Cobalamin</keyword>
<dbReference type="NCBIfam" id="NF045497">
    <property type="entry name" value="IsobCoAmut_IcmF"/>
    <property type="match status" value="1"/>
</dbReference>
<protein>
    <recommendedName>
        <fullName evidence="10">B12-binding domain-containing protein</fullName>
    </recommendedName>
</protein>
<dbReference type="GO" id="GO:0003924">
    <property type="term" value="F:GTPase activity"/>
    <property type="evidence" value="ECO:0007669"/>
    <property type="project" value="InterPro"/>
</dbReference>
<dbReference type="FunFam" id="3.40.50.280:FF:000005">
    <property type="entry name" value="Fused isobutyryl-CoA mutase"/>
    <property type="match status" value="1"/>
</dbReference>
<feature type="domain" description="B12-binding" evidence="10">
    <location>
        <begin position="21"/>
        <end position="155"/>
    </location>
</feature>
<dbReference type="Gene3D" id="3.40.50.280">
    <property type="entry name" value="Cobalamin-binding domain"/>
    <property type="match status" value="1"/>
</dbReference>
<dbReference type="InterPro" id="IPR006159">
    <property type="entry name" value="Acid_CoA_mut_C"/>
</dbReference>
<dbReference type="InterPro" id="IPR006099">
    <property type="entry name" value="MeMalonylCoA_mutase_a/b_cat"/>
</dbReference>
<comment type="cofactor">
    <cofactor evidence="1">
        <name>adenosylcob(III)alamin</name>
        <dbReference type="ChEBI" id="CHEBI:18408"/>
    </cofactor>
</comment>
<dbReference type="PANTHER" id="PTHR43087:SF1">
    <property type="entry name" value="LAO_AO TRANSPORT SYSTEM ATPASE"/>
    <property type="match status" value="1"/>
</dbReference>
<dbReference type="InterPro" id="IPR052040">
    <property type="entry name" value="GTPase/Isobutyryl-CoA_mutase"/>
</dbReference>